<comment type="caution">
    <text evidence="16">The sequence shown here is derived from an EMBL/GenBank/DDBJ whole genome shotgun (WGS) entry which is preliminary data.</text>
</comment>
<dbReference type="EMBL" id="JAGBKN010000001">
    <property type="protein sequence ID" value="MBO1515744.1"/>
    <property type="molecule type" value="Genomic_DNA"/>
</dbReference>
<sequence length="388" mass="43001">MSIETTVTRAWQRKAAWLWLLLPISWLYGLIITLRRQAYRWGVFASYRAPIPVMVIGNISVGGSGKTPLIIELVSHLQAVHRIKVGVISRGYGGDNSQMPALVDASSTPSVVGDEPCLIVNMTGVPMAVSPNRQQAITTLLAAHPDLQLIIADDGLQHYALQRDIEWIVVDTARGFGNKQLLPTGFLREPLSRLKGATVVYHSKQQTSPAAEHASKQKQPNQRLLMYMQADSMQPLWAPSLANTQKPNAAKADIQTSEQQDHPAAPKTGSQVHAVSGIGYPQRFFETLTDLGFEVIAHPYPDHYDFTLAELLQYRQHPIVVTTKDAVKIKALLSKAMANNALDDDYQALVSRLWVLPVTAVLSDDCYHLLTEQLQRLDIDIKSHQALK</sequence>
<dbReference type="RefSeq" id="WP_207968791.1">
    <property type="nucleotide sequence ID" value="NZ_JAGBKN010000001.1"/>
</dbReference>
<keyword evidence="15" id="KW-1133">Transmembrane helix</keyword>
<comment type="pathway">
    <text evidence="2 13">Glycolipid biosynthesis; lipid IV(A) biosynthesis; lipid IV(A) from (3R)-3-hydroxytetradecanoyl-[acyl-carrier-protein] and UDP-N-acetyl-alpha-D-glucosamine: step 6/6.</text>
</comment>
<evidence type="ECO:0000256" key="9">
    <source>
        <dbReference type="ARBA" id="ARBA00022777"/>
    </source>
</evidence>
<keyword evidence="5 13" id="KW-0444">Lipid biosynthesis</keyword>
<comment type="function">
    <text evidence="1 13">Transfers the gamma-phosphate of ATP to the 4'-position of a tetraacyldisaccharide 1-phosphate intermediate (termed DS-1-P) to form tetraacyldisaccharide 1,4'-bis-phosphate (lipid IVA).</text>
</comment>
<dbReference type="GO" id="GO:0005886">
    <property type="term" value="C:plasma membrane"/>
    <property type="evidence" value="ECO:0007669"/>
    <property type="project" value="TreeGrafter"/>
</dbReference>
<dbReference type="PANTHER" id="PTHR42724">
    <property type="entry name" value="TETRAACYLDISACCHARIDE 4'-KINASE"/>
    <property type="match status" value="1"/>
</dbReference>
<keyword evidence="15" id="KW-0472">Membrane</keyword>
<proteinExistence type="inferred from homology"/>
<reference evidence="16 17" key="1">
    <citation type="submission" date="2021-03" db="EMBL/GenBank/DDBJ databases">
        <authorList>
            <person name="Shang D.-D."/>
            <person name="Du Z.-J."/>
            <person name="Chen G.-J."/>
        </authorList>
    </citation>
    <scope>NUCLEOTIDE SEQUENCE [LARGE SCALE GENOMIC DNA]</scope>
    <source>
        <strain evidence="16 17">F2608</strain>
    </source>
</reference>
<dbReference type="GO" id="GO:0009244">
    <property type="term" value="P:lipopolysaccharide core region biosynthetic process"/>
    <property type="evidence" value="ECO:0007669"/>
    <property type="project" value="TreeGrafter"/>
</dbReference>
<dbReference type="AlphaFoldDB" id="A0AAW4IRH0"/>
<evidence type="ECO:0000256" key="8">
    <source>
        <dbReference type="ARBA" id="ARBA00022741"/>
    </source>
</evidence>
<dbReference type="GO" id="GO:0009029">
    <property type="term" value="F:lipid-A 4'-kinase activity"/>
    <property type="evidence" value="ECO:0007669"/>
    <property type="project" value="UniProtKB-UniRule"/>
</dbReference>
<evidence type="ECO:0000256" key="2">
    <source>
        <dbReference type="ARBA" id="ARBA00004870"/>
    </source>
</evidence>
<dbReference type="HAMAP" id="MF_00409">
    <property type="entry name" value="LpxK"/>
    <property type="match status" value="1"/>
</dbReference>
<accession>A0AAW4IRH0</accession>
<feature type="transmembrane region" description="Helical" evidence="15">
    <location>
        <begin position="16"/>
        <end position="34"/>
    </location>
</feature>
<organism evidence="16 17">
    <name type="scientific">Psychrobacter halodurans</name>
    <dbReference type="NCBI Taxonomy" id="2818439"/>
    <lineage>
        <taxon>Bacteria</taxon>
        <taxon>Pseudomonadati</taxon>
        <taxon>Pseudomonadota</taxon>
        <taxon>Gammaproteobacteria</taxon>
        <taxon>Moraxellales</taxon>
        <taxon>Moraxellaceae</taxon>
        <taxon>Psychrobacter</taxon>
    </lineage>
</organism>
<dbReference type="SUPFAM" id="SSF52540">
    <property type="entry name" value="P-loop containing nucleoside triphosphate hydrolases"/>
    <property type="match status" value="1"/>
</dbReference>
<keyword evidence="15" id="KW-0812">Transmembrane</keyword>
<dbReference type="GO" id="GO:0009245">
    <property type="term" value="P:lipid A biosynthetic process"/>
    <property type="evidence" value="ECO:0007669"/>
    <property type="project" value="UniProtKB-UniRule"/>
</dbReference>
<name>A0AAW4IRH0_9GAMM</name>
<evidence type="ECO:0000313" key="17">
    <source>
        <dbReference type="Proteomes" id="UP000664161"/>
    </source>
</evidence>
<dbReference type="Proteomes" id="UP000664161">
    <property type="component" value="Unassembled WGS sequence"/>
</dbReference>
<evidence type="ECO:0000256" key="7">
    <source>
        <dbReference type="ARBA" id="ARBA00022679"/>
    </source>
</evidence>
<evidence type="ECO:0000256" key="14">
    <source>
        <dbReference type="SAM" id="MobiDB-lite"/>
    </source>
</evidence>
<evidence type="ECO:0000256" key="15">
    <source>
        <dbReference type="SAM" id="Phobius"/>
    </source>
</evidence>
<gene>
    <name evidence="13" type="primary">lpxK</name>
    <name evidence="16" type="ORF">J3491_00140</name>
</gene>
<feature type="binding site" evidence="13">
    <location>
        <begin position="60"/>
        <end position="67"/>
    </location>
    <ligand>
        <name>ATP</name>
        <dbReference type="ChEBI" id="CHEBI:30616"/>
    </ligand>
</feature>
<comment type="similarity">
    <text evidence="13">Belongs to the LpxK family.</text>
</comment>
<dbReference type="NCBIfam" id="TIGR00682">
    <property type="entry name" value="lpxK"/>
    <property type="match status" value="1"/>
</dbReference>
<evidence type="ECO:0000256" key="11">
    <source>
        <dbReference type="ARBA" id="ARBA00023098"/>
    </source>
</evidence>
<evidence type="ECO:0000256" key="12">
    <source>
        <dbReference type="ARBA" id="ARBA00029757"/>
    </source>
</evidence>
<evidence type="ECO:0000256" key="1">
    <source>
        <dbReference type="ARBA" id="ARBA00002274"/>
    </source>
</evidence>
<protein>
    <recommendedName>
        <fullName evidence="4 13">Tetraacyldisaccharide 4'-kinase</fullName>
        <ecNumber evidence="3 13">2.7.1.130</ecNumber>
    </recommendedName>
    <alternativeName>
        <fullName evidence="12 13">Lipid A 4'-kinase</fullName>
    </alternativeName>
</protein>
<keyword evidence="11 13" id="KW-0443">Lipid metabolism</keyword>
<keyword evidence="6 13" id="KW-0441">Lipid A biosynthesis</keyword>
<evidence type="ECO:0000256" key="6">
    <source>
        <dbReference type="ARBA" id="ARBA00022556"/>
    </source>
</evidence>
<dbReference type="InterPro" id="IPR027417">
    <property type="entry name" value="P-loop_NTPase"/>
</dbReference>
<evidence type="ECO:0000256" key="13">
    <source>
        <dbReference type="HAMAP-Rule" id="MF_00409"/>
    </source>
</evidence>
<keyword evidence="17" id="KW-1185">Reference proteome</keyword>
<evidence type="ECO:0000313" key="16">
    <source>
        <dbReference type="EMBL" id="MBO1515744.1"/>
    </source>
</evidence>
<keyword evidence="8 13" id="KW-0547">Nucleotide-binding</keyword>
<keyword evidence="10 13" id="KW-0067">ATP-binding</keyword>
<dbReference type="PANTHER" id="PTHR42724:SF1">
    <property type="entry name" value="TETRAACYLDISACCHARIDE 4'-KINASE, MITOCHONDRIAL-RELATED"/>
    <property type="match status" value="1"/>
</dbReference>
<keyword evidence="7 13" id="KW-0808">Transferase</keyword>
<dbReference type="GO" id="GO:0005524">
    <property type="term" value="F:ATP binding"/>
    <property type="evidence" value="ECO:0007669"/>
    <property type="project" value="UniProtKB-UniRule"/>
</dbReference>
<keyword evidence="9 13" id="KW-0418">Kinase</keyword>
<comment type="catalytic activity">
    <reaction evidence="13">
        <text>a lipid A disaccharide + ATP = a lipid IVA + ADP + H(+)</text>
        <dbReference type="Rhea" id="RHEA:67840"/>
        <dbReference type="ChEBI" id="CHEBI:15378"/>
        <dbReference type="ChEBI" id="CHEBI:30616"/>
        <dbReference type="ChEBI" id="CHEBI:176343"/>
        <dbReference type="ChEBI" id="CHEBI:176425"/>
        <dbReference type="ChEBI" id="CHEBI:456216"/>
        <dbReference type="EC" id="2.7.1.130"/>
    </reaction>
</comment>
<feature type="region of interest" description="Disordered" evidence="14">
    <location>
        <begin position="247"/>
        <end position="272"/>
    </location>
</feature>
<dbReference type="EC" id="2.7.1.130" evidence="3 13"/>
<evidence type="ECO:0000256" key="5">
    <source>
        <dbReference type="ARBA" id="ARBA00022516"/>
    </source>
</evidence>
<evidence type="ECO:0000256" key="10">
    <source>
        <dbReference type="ARBA" id="ARBA00022840"/>
    </source>
</evidence>
<evidence type="ECO:0000256" key="4">
    <source>
        <dbReference type="ARBA" id="ARBA00016436"/>
    </source>
</evidence>
<evidence type="ECO:0000256" key="3">
    <source>
        <dbReference type="ARBA" id="ARBA00012071"/>
    </source>
</evidence>
<dbReference type="Pfam" id="PF02606">
    <property type="entry name" value="LpxK"/>
    <property type="match status" value="1"/>
</dbReference>
<dbReference type="InterPro" id="IPR003758">
    <property type="entry name" value="LpxK"/>
</dbReference>